<keyword evidence="2" id="KW-1185">Reference proteome</keyword>
<dbReference type="EMBL" id="ASPP01009814">
    <property type="protein sequence ID" value="ETO23614.1"/>
    <property type="molecule type" value="Genomic_DNA"/>
</dbReference>
<dbReference type="AlphaFoldDB" id="X6NCW7"/>
<organism evidence="1 2">
    <name type="scientific">Reticulomyxa filosa</name>
    <dbReference type="NCBI Taxonomy" id="46433"/>
    <lineage>
        <taxon>Eukaryota</taxon>
        <taxon>Sar</taxon>
        <taxon>Rhizaria</taxon>
        <taxon>Retaria</taxon>
        <taxon>Foraminifera</taxon>
        <taxon>Monothalamids</taxon>
        <taxon>Reticulomyxidae</taxon>
        <taxon>Reticulomyxa</taxon>
    </lineage>
</organism>
<protein>
    <submittedName>
        <fullName evidence="1">Uncharacterized protein</fullName>
    </submittedName>
</protein>
<proteinExistence type="predicted"/>
<accession>X6NCW7</accession>
<gene>
    <name evidence="1" type="ORF">RFI_13567</name>
</gene>
<reference evidence="1 2" key="1">
    <citation type="journal article" date="2013" name="Curr. Biol.">
        <title>The Genome of the Foraminiferan Reticulomyxa filosa.</title>
        <authorList>
            <person name="Glockner G."/>
            <person name="Hulsmann N."/>
            <person name="Schleicher M."/>
            <person name="Noegel A.A."/>
            <person name="Eichinger L."/>
            <person name="Gallinger C."/>
            <person name="Pawlowski J."/>
            <person name="Sierra R."/>
            <person name="Euteneuer U."/>
            <person name="Pillet L."/>
            <person name="Moustafa A."/>
            <person name="Platzer M."/>
            <person name="Groth M."/>
            <person name="Szafranski K."/>
            <person name="Schliwa M."/>
        </authorList>
    </citation>
    <scope>NUCLEOTIDE SEQUENCE [LARGE SCALE GENOMIC DNA]</scope>
</reference>
<name>X6NCW7_RETFI</name>
<dbReference type="Proteomes" id="UP000023152">
    <property type="component" value="Unassembled WGS sequence"/>
</dbReference>
<sequence length="224" mass="26082">MYKYYVKTEIPQWLSDEHLPKEVLAKRDEDWSEVWTKNVEKGEIRANNLQGTFTDGYALYRTLSQVENVNWIRFACNINKNELQSYLNEMFTINTEAKTNGNPLTIADDFIIYYSGLAKEFNGDWVGYDIATQELQYISLRMLSQKWVDFKQRLKAYDASVNTNADNVSSTVTSNVHDKWFLIVSDTNYSGIWATKAVDQKLFQQHQLLIQSSVDQLGVCVFFY</sequence>
<comment type="caution">
    <text evidence="1">The sequence shown here is derived from an EMBL/GenBank/DDBJ whole genome shotgun (WGS) entry which is preliminary data.</text>
</comment>
<evidence type="ECO:0000313" key="2">
    <source>
        <dbReference type="Proteomes" id="UP000023152"/>
    </source>
</evidence>
<evidence type="ECO:0000313" key="1">
    <source>
        <dbReference type="EMBL" id="ETO23614.1"/>
    </source>
</evidence>